<reference evidence="3 4" key="1">
    <citation type="submission" date="2019-11" db="EMBL/GenBank/DDBJ databases">
        <title>First report of rice panicle blight caused by Xanthomonas sp. in Iran.</title>
        <authorList>
            <person name="Mirghasempour S.A."/>
            <person name="Huang S."/>
            <person name="Brady C.L."/>
            <person name="Studholme D.J."/>
        </authorList>
    </citation>
    <scope>NUCLEOTIDE SEQUENCE [LARGE SCALE GENOMIC DNA]</scope>
    <source>
        <strain evidence="1 4">ASD011</strain>
        <strain evidence="3">SAM114</strain>
    </source>
</reference>
<dbReference type="Proteomes" id="UP000439314">
    <property type="component" value="Unassembled WGS sequence"/>
</dbReference>
<sequence length="377" mass="42140">MWSKLQGLAGEAIALLQSKPSMSPNELQCLGVWLWYGFTIDPDTYQPILMSLPLKQRDVVIWEVLEEGVEWHFGSPRVWSYNLSQLEFAVIWVASRYPRTAHPLGGSVGTRNSWDASMHIQSMIGQIASQTSYLARAVMARLAASAELVSYRDMVLHHQASQLTASVDASHVAPTWEAAQEVLTNRAPCSHHDLVAVVLDHLDDVQLHISHANEDSYKLFWNTDSANRLDRPKTEDQARDALLGMLRYRLFPHNIRAEPEGHMNADKRADIVIFCREIKAVVEIKRDFHADVWTAAVGQLDRLYTPDPEAGGLGIYLVFWYGEKRGSTIPNPPNGKDRPQSAAEMLRMLQEVLPSSTAKRIKIIVVDVSGPGASLAS</sequence>
<evidence type="ECO:0000313" key="3">
    <source>
        <dbReference type="Proteomes" id="UP000437931"/>
    </source>
</evidence>
<dbReference type="EMBL" id="WJPN01000027">
    <property type="protein sequence ID" value="MRH02667.1"/>
    <property type="molecule type" value="Genomic_DNA"/>
</dbReference>
<organism evidence="1 4">
    <name type="scientific">Xanthomonas sontii</name>
    <dbReference type="NCBI Taxonomy" id="2650745"/>
    <lineage>
        <taxon>Bacteria</taxon>
        <taxon>Pseudomonadati</taxon>
        <taxon>Pseudomonadota</taxon>
        <taxon>Gammaproteobacteria</taxon>
        <taxon>Lysobacterales</taxon>
        <taxon>Lysobacteraceae</taxon>
        <taxon>Xanthomonas</taxon>
    </lineage>
</organism>
<dbReference type="Proteomes" id="UP000437931">
    <property type="component" value="Unassembled WGS sequence"/>
</dbReference>
<evidence type="ECO:0000313" key="2">
    <source>
        <dbReference type="EMBL" id="MRH76991.1"/>
    </source>
</evidence>
<reference evidence="2" key="2">
    <citation type="journal article" date="2020" name="Plant Dis.">
        <title>A Grain Rot of Rice in Iran Caused by a Xanthomonas Strain Closely Related to X. sacchari.</title>
        <authorList>
            <person name="Mirghasempour S.A."/>
            <person name="Huang S."/>
            <person name="Studholme D.J."/>
            <person name="Brady C.L."/>
        </authorList>
    </citation>
    <scope>NUCLEOTIDE SEQUENCE</scope>
    <source>
        <strain evidence="2">SAM114</strain>
    </source>
</reference>
<dbReference type="AlphaFoldDB" id="A0A6N7QHM9"/>
<dbReference type="EMBL" id="WJPM01000027">
    <property type="protein sequence ID" value="MRH76991.1"/>
    <property type="molecule type" value="Genomic_DNA"/>
</dbReference>
<accession>A0A6N7QHM9</accession>
<comment type="caution">
    <text evidence="1">The sequence shown here is derived from an EMBL/GenBank/DDBJ whole genome shotgun (WGS) entry which is preliminary data.</text>
</comment>
<keyword evidence="3" id="KW-1185">Reference proteome</keyword>
<protein>
    <submittedName>
        <fullName evidence="1">Uncharacterized protein</fullName>
    </submittedName>
</protein>
<dbReference type="RefSeq" id="WP_153753495.1">
    <property type="nucleotide sequence ID" value="NZ_WJPM01000027.1"/>
</dbReference>
<evidence type="ECO:0000313" key="1">
    <source>
        <dbReference type="EMBL" id="MRH02667.1"/>
    </source>
</evidence>
<name>A0A6N7QHM9_9XANT</name>
<gene>
    <name evidence="1" type="ORF">GIY21_20405</name>
    <name evidence="2" type="ORF">GIY22_20380</name>
</gene>
<proteinExistence type="predicted"/>
<evidence type="ECO:0000313" key="4">
    <source>
        <dbReference type="Proteomes" id="UP000439314"/>
    </source>
</evidence>